<protein>
    <recommendedName>
        <fullName evidence="6">Probable transcription termination protein NusA</fullName>
    </recommendedName>
</protein>
<name>A0A1N6VBX9_9EURY</name>
<evidence type="ECO:0000256" key="5">
    <source>
        <dbReference type="ARBA" id="ARBA00023163"/>
    </source>
</evidence>
<evidence type="ECO:0000256" key="6">
    <source>
        <dbReference type="HAMAP-Rule" id="MF_00945"/>
    </source>
</evidence>
<reference evidence="9" key="1">
    <citation type="submission" date="2017-01" db="EMBL/GenBank/DDBJ databases">
        <authorList>
            <person name="Varghese N."/>
            <person name="Submissions S."/>
        </authorList>
    </citation>
    <scope>NUCLEOTIDE SEQUENCE [LARGE SCALE GENOMIC DNA]</scope>
    <source>
        <strain evidence="9">CGMCC 1.7737</strain>
    </source>
</reference>
<dbReference type="RefSeq" id="WP_076427329.1">
    <property type="nucleotide sequence ID" value="NZ_FTNO01000001.1"/>
</dbReference>
<feature type="domain" description="NusA-like second KH" evidence="7">
    <location>
        <begin position="86"/>
        <end position="147"/>
    </location>
</feature>
<dbReference type="PANTHER" id="PTHR22648:SF0">
    <property type="entry name" value="TRANSCRIPTION TERMINATION_ANTITERMINATION PROTEIN NUSA"/>
    <property type="match status" value="1"/>
</dbReference>
<dbReference type="CDD" id="cd22531">
    <property type="entry name" value="KH-II_NusA_arch_rpt2"/>
    <property type="match status" value="1"/>
</dbReference>
<dbReference type="InterPro" id="IPR009019">
    <property type="entry name" value="KH_sf_prok-type"/>
</dbReference>
<dbReference type="InterPro" id="IPR015946">
    <property type="entry name" value="KH_dom-like_a/b"/>
</dbReference>
<comment type="function">
    <text evidence="6">Participates in transcription termination.</text>
</comment>
<dbReference type="EMBL" id="FTNO01000001">
    <property type="protein sequence ID" value="SIQ75335.1"/>
    <property type="molecule type" value="Genomic_DNA"/>
</dbReference>
<dbReference type="GO" id="GO:0005829">
    <property type="term" value="C:cytosol"/>
    <property type="evidence" value="ECO:0007669"/>
    <property type="project" value="TreeGrafter"/>
</dbReference>
<dbReference type="Pfam" id="PF26594">
    <property type="entry name" value="KH_NusA_2nd"/>
    <property type="match status" value="1"/>
</dbReference>
<evidence type="ECO:0000313" key="9">
    <source>
        <dbReference type="Proteomes" id="UP000186914"/>
    </source>
</evidence>
<dbReference type="NCBIfam" id="TIGR01952">
    <property type="entry name" value="nusA_arch"/>
    <property type="match status" value="1"/>
</dbReference>
<dbReference type="InterPro" id="IPR058582">
    <property type="entry name" value="KH_NusA_2nd"/>
</dbReference>
<evidence type="ECO:0000256" key="1">
    <source>
        <dbReference type="ARBA" id="ARBA00022472"/>
    </source>
</evidence>
<sequence length="150" mass="15896">MTVTLSDTARQYIALFEDETGATARDCVVLTEENETTDGEDVNRIIFVVKPGEMAQAIGPGGESVQAVEDRLDANVELVEDADSADTFVANALAPAEVLHVTISENDDTVAYAEVAQADTGVAIGAGGRNIEAAKLLSERHFDVDDIQLT</sequence>
<comment type="similarity">
    <text evidence="6">Belongs to the NusA family.</text>
</comment>
<evidence type="ECO:0000256" key="3">
    <source>
        <dbReference type="ARBA" id="ARBA00022884"/>
    </source>
</evidence>
<keyword evidence="5 6" id="KW-0804">Transcription</keyword>
<evidence type="ECO:0000256" key="2">
    <source>
        <dbReference type="ARBA" id="ARBA00022490"/>
    </source>
</evidence>
<evidence type="ECO:0000313" key="8">
    <source>
        <dbReference type="EMBL" id="SIQ75335.1"/>
    </source>
</evidence>
<dbReference type="HAMAP" id="MF_00945_A">
    <property type="entry name" value="NusA_A"/>
    <property type="match status" value="1"/>
</dbReference>
<dbReference type="InterPro" id="IPR030842">
    <property type="entry name" value="TF_NusA_bacterial"/>
</dbReference>
<keyword evidence="1 6" id="KW-0806">Transcription termination</keyword>
<dbReference type="Gene3D" id="3.30.300.20">
    <property type="match status" value="2"/>
</dbReference>
<keyword evidence="4 6" id="KW-0805">Transcription regulation</keyword>
<dbReference type="AlphaFoldDB" id="A0A1N6VBX9"/>
<gene>
    <name evidence="6" type="primary">nusA</name>
    <name evidence="8" type="ORF">SAMN05421858_0294</name>
</gene>
<proteinExistence type="inferred from homology"/>
<evidence type="ECO:0000256" key="4">
    <source>
        <dbReference type="ARBA" id="ARBA00023015"/>
    </source>
</evidence>
<keyword evidence="9" id="KW-1185">Reference proteome</keyword>
<dbReference type="OrthoDB" id="4116at2157"/>
<evidence type="ECO:0000259" key="7">
    <source>
        <dbReference type="Pfam" id="PF26594"/>
    </source>
</evidence>
<dbReference type="GO" id="GO:0003723">
    <property type="term" value="F:RNA binding"/>
    <property type="evidence" value="ECO:0007669"/>
    <property type="project" value="UniProtKB-KW"/>
</dbReference>
<dbReference type="PANTHER" id="PTHR22648">
    <property type="entry name" value="TRANSCRIPTION TERMINATION FACTOR NUSA"/>
    <property type="match status" value="1"/>
</dbReference>
<accession>A0A1N6VBX9</accession>
<comment type="subcellular location">
    <subcellularLocation>
        <location evidence="6">Cytoplasm</location>
    </subcellularLocation>
</comment>
<keyword evidence="2 6" id="KW-0963">Cytoplasm</keyword>
<keyword evidence="3" id="KW-0694">RNA-binding</keyword>
<dbReference type="InterPro" id="IPR010212">
    <property type="entry name" value="NusA_arc"/>
</dbReference>
<dbReference type="CDD" id="cd22530">
    <property type="entry name" value="KH-II_NusA_arch_rpt1"/>
    <property type="match status" value="1"/>
</dbReference>
<dbReference type="GO" id="GO:0006353">
    <property type="term" value="P:DNA-templated transcription termination"/>
    <property type="evidence" value="ECO:0007669"/>
    <property type="project" value="UniProtKB-UniRule"/>
</dbReference>
<dbReference type="Proteomes" id="UP000186914">
    <property type="component" value="Unassembled WGS sequence"/>
</dbReference>
<dbReference type="GO" id="GO:0031564">
    <property type="term" value="P:transcription antitermination"/>
    <property type="evidence" value="ECO:0007669"/>
    <property type="project" value="InterPro"/>
</dbReference>
<organism evidence="8 9">
    <name type="scientific">Haladaptatus litoreus</name>
    <dbReference type="NCBI Taxonomy" id="553468"/>
    <lineage>
        <taxon>Archaea</taxon>
        <taxon>Methanobacteriati</taxon>
        <taxon>Methanobacteriota</taxon>
        <taxon>Stenosarchaea group</taxon>
        <taxon>Halobacteria</taxon>
        <taxon>Halobacteriales</taxon>
        <taxon>Haladaptataceae</taxon>
        <taxon>Haladaptatus</taxon>
    </lineage>
</organism>
<dbReference type="SUPFAM" id="SSF54814">
    <property type="entry name" value="Prokaryotic type KH domain (KH-domain type II)"/>
    <property type="match status" value="2"/>
</dbReference>